<sequence>MLLSFTGITLLCLYRSLWSFPFVPLHAAAGVRFLRAPPLFGFLFTLSGRRTSSAACHRGPLKPSGVERRAAHDVEVVLGGKAFGLGLLRGGEEPLDLFRRWHSRPASHRGRRSGPRPPVVVLWVFRRVT</sequence>
<feature type="chain" id="PRO_5002064612" description="Secreted protein" evidence="1">
    <location>
        <begin position="20"/>
        <end position="129"/>
    </location>
</feature>
<accession>A0A0A9FA95</accession>
<evidence type="ECO:0000313" key="2">
    <source>
        <dbReference type="EMBL" id="JAE09267.1"/>
    </source>
</evidence>
<dbReference type="AlphaFoldDB" id="A0A0A9FA95"/>
<evidence type="ECO:0000256" key="1">
    <source>
        <dbReference type="SAM" id="SignalP"/>
    </source>
</evidence>
<name>A0A0A9FA95_ARUDO</name>
<dbReference type="EMBL" id="GBRH01188629">
    <property type="protein sequence ID" value="JAE09267.1"/>
    <property type="molecule type" value="Transcribed_RNA"/>
</dbReference>
<reference evidence="2" key="2">
    <citation type="journal article" date="2015" name="Data Brief">
        <title>Shoot transcriptome of the giant reed, Arundo donax.</title>
        <authorList>
            <person name="Barrero R.A."/>
            <person name="Guerrero F.D."/>
            <person name="Moolhuijzen P."/>
            <person name="Goolsby J.A."/>
            <person name="Tidwell J."/>
            <person name="Bellgard S.E."/>
            <person name="Bellgard M.I."/>
        </authorList>
    </citation>
    <scope>NUCLEOTIDE SEQUENCE</scope>
    <source>
        <tissue evidence="2">Shoot tissue taken approximately 20 cm above the soil surface</tissue>
    </source>
</reference>
<reference evidence="2" key="1">
    <citation type="submission" date="2014-09" db="EMBL/GenBank/DDBJ databases">
        <authorList>
            <person name="Magalhaes I.L.F."/>
            <person name="Oliveira U."/>
            <person name="Santos F.R."/>
            <person name="Vidigal T.H.D.A."/>
            <person name="Brescovit A.D."/>
            <person name="Santos A.J."/>
        </authorList>
    </citation>
    <scope>NUCLEOTIDE SEQUENCE</scope>
    <source>
        <tissue evidence="2">Shoot tissue taken approximately 20 cm above the soil surface</tissue>
    </source>
</reference>
<proteinExistence type="predicted"/>
<evidence type="ECO:0008006" key="3">
    <source>
        <dbReference type="Google" id="ProtNLM"/>
    </source>
</evidence>
<protein>
    <recommendedName>
        <fullName evidence="3">Secreted protein</fullName>
    </recommendedName>
</protein>
<organism evidence="2">
    <name type="scientific">Arundo donax</name>
    <name type="common">Giant reed</name>
    <name type="synonym">Donax arundinaceus</name>
    <dbReference type="NCBI Taxonomy" id="35708"/>
    <lineage>
        <taxon>Eukaryota</taxon>
        <taxon>Viridiplantae</taxon>
        <taxon>Streptophyta</taxon>
        <taxon>Embryophyta</taxon>
        <taxon>Tracheophyta</taxon>
        <taxon>Spermatophyta</taxon>
        <taxon>Magnoliopsida</taxon>
        <taxon>Liliopsida</taxon>
        <taxon>Poales</taxon>
        <taxon>Poaceae</taxon>
        <taxon>PACMAD clade</taxon>
        <taxon>Arundinoideae</taxon>
        <taxon>Arundineae</taxon>
        <taxon>Arundo</taxon>
    </lineage>
</organism>
<keyword evidence="1" id="KW-0732">Signal</keyword>
<feature type="signal peptide" evidence="1">
    <location>
        <begin position="1"/>
        <end position="19"/>
    </location>
</feature>